<dbReference type="GO" id="GO:0030686">
    <property type="term" value="C:90S preribosome"/>
    <property type="evidence" value="ECO:0007669"/>
    <property type="project" value="InterPro"/>
</dbReference>
<organism evidence="2 3">
    <name type="scientific">Suhomyces tanzawaensis NRRL Y-17324</name>
    <dbReference type="NCBI Taxonomy" id="984487"/>
    <lineage>
        <taxon>Eukaryota</taxon>
        <taxon>Fungi</taxon>
        <taxon>Dikarya</taxon>
        <taxon>Ascomycota</taxon>
        <taxon>Saccharomycotina</taxon>
        <taxon>Pichiomycetes</taxon>
        <taxon>Debaryomycetaceae</taxon>
        <taxon>Suhomyces</taxon>
    </lineage>
</organism>
<dbReference type="Pfam" id="PF10863">
    <property type="entry name" value="NOP19"/>
    <property type="match status" value="1"/>
</dbReference>
<reference evidence="3" key="1">
    <citation type="submission" date="2016-05" db="EMBL/GenBank/DDBJ databases">
        <title>Comparative genomics of biotechnologically important yeasts.</title>
        <authorList>
            <consortium name="DOE Joint Genome Institute"/>
            <person name="Riley R."/>
            <person name="Haridas S."/>
            <person name="Wolfe K.H."/>
            <person name="Lopes M.R."/>
            <person name="Hittinger C.T."/>
            <person name="Goker M."/>
            <person name="Salamov A."/>
            <person name="Wisecaver J."/>
            <person name="Long T.M."/>
            <person name="Aerts A.L."/>
            <person name="Barry K."/>
            <person name="Choi C."/>
            <person name="Clum A."/>
            <person name="Coughlan A.Y."/>
            <person name="Deshpande S."/>
            <person name="Douglass A.P."/>
            <person name="Hanson S.J."/>
            <person name="Klenk H.-P."/>
            <person name="Labutti K."/>
            <person name="Lapidus A."/>
            <person name="Lindquist E."/>
            <person name="Lipzen A."/>
            <person name="Meier-Kolthoff J.P."/>
            <person name="Ohm R.A."/>
            <person name="Otillar R.P."/>
            <person name="Pangilinan J."/>
            <person name="Peng Y."/>
            <person name="Rokas A."/>
            <person name="Rosa C.A."/>
            <person name="Scheuner C."/>
            <person name="Sibirny A.A."/>
            <person name="Slot J.C."/>
            <person name="Stielow J.B."/>
            <person name="Sun H."/>
            <person name="Kurtzman C.P."/>
            <person name="Blackwell M."/>
            <person name="Grigoriev I.V."/>
            <person name="Jeffries T.W."/>
        </authorList>
    </citation>
    <scope>NUCLEOTIDE SEQUENCE [LARGE SCALE GENOMIC DNA]</scope>
    <source>
        <strain evidence="3">NRRL Y-17324</strain>
    </source>
</reference>
<dbReference type="InterPro" id="IPR022592">
    <property type="entry name" value="Nucleolar_19"/>
</dbReference>
<sequence>VNRRKEIKEKEELQARFQLLMARNNTTVMSWLKPKQDVSRDIETEKSFMELPIVPQGAGLAALDASSSKIGDFIASNTTKLAAIKEDRTAKGSKPMMALLNKMRDSGRASVAKKE</sequence>
<evidence type="ECO:0000313" key="3">
    <source>
        <dbReference type="Proteomes" id="UP000094285"/>
    </source>
</evidence>
<feature type="compositionally biased region" description="Basic and acidic residues" evidence="1">
    <location>
        <begin position="102"/>
        <end position="115"/>
    </location>
</feature>
<name>A0A1E4SGU4_9ASCO</name>
<proteinExistence type="predicted"/>
<evidence type="ECO:0000256" key="1">
    <source>
        <dbReference type="SAM" id="MobiDB-lite"/>
    </source>
</evidence>
<dbReference type="EMBL" id="KV453913">
    <property type="protein sequence ID" value="ODV78737.1"/>
    <property type="molecule type" value="Genomic_DNA"/>
</dbReference>
<evidence type="ECO:0000313" key="2">
    <source>
        <dbReference type="EMBL" id="ODV78737.1"/>
    </source>
</evidence>
<protein>
    <submittedName>
        <fullName evidence="2">Uncharacterized protein</fullName>
    </submittedName>
</protein>
<feature type="non-terminal residue" evidence="2">
    <location>
        <position position="1"/>
    </location>
</feature>
<dbReference type="OrthoDB" id="4068385at2759"/>
<dbReference type="STRING" id="984487.A0A1E4SGU4"/>
<dbReference type="GO" id="GO:0042274">
    <property type="term" value="P:ribosomal small subunit biogenesis"/>
    <property type="evidence" value="ECO:0007669"/>
    <property type="project" value="InterPro"/>
</dbReference>
<dbReference type="AlphaFoldDB" id="A0A1E4SGU4"/>
<dbReference type="RefSeq" id="XP_020063859.1">
    <property type="nucleotide sequence ID" value="XM_020208938.1"/>
</dbReference>
<keyword evidence="3" id="KW-1185">Reference proteome</keyword>
<dbReference type="Proteomes" id="UP000094285">
    <property type="component" value="Unassembled WGS sequence"/>
</dbReference>
<accession>A0A1E4SGU4</accession>
<gene>
    <name evidence="2" type="ORF">CANTADRAFT_43193</name>
</gene>
<dbReference type="GeneID" id="30983074"/>
<feature type="non-terminal residue" evidence="2">
    <location>
        <position position="115"/>
    </location>
</feature>
<feature type="region of interest" description="Disordered" evidence="1">
    <location>
        <begin position="95"/>
        <end position="115"/>
    </location>
</feature>